<dbReference type="Proteomes" id="UP000031549">
    <property type="component" value="Unassembled WGS sequence"/>
</dbReference>
<evidence type="ECO:0000313" key="1">
    <source>
        <dbReference type="EMBL" id="NEU77308.1"/>
    </source>
</evidence>
<reference evidence="1 2" key="1">
    <citation type="journal article" date="2015" name="Genome Announc.">
        <title>Draft Genome Sequence of Cyanobacterium Hassallia byssoidea Strain VB512170, Isolated from Monuments in India.</title>
        <authorList>
            <person name="Singh D."/>
            <person name="Chandrababunaidu M.M."/>
            <person name="Panda A."/>
            <person name="Sen D."/>
            <person name="Bhattacharyya S."/>
            <person name="Adhikary S.P."/>
            <person name="Tripathy S."/>
        </authorList>
    </citation>
    <scope>NUCLEOTIDE SEQUENCE [LARGE SCALE GENOMIC DNA]</scope>
    <source>
        <strain evidence="1 2">VB512170</strain>
    </source>
</reference>
<accession>A0A846HL69</accession>
<organism evidence="1 2">
    <name type="scientific">Hassallia byssoidea VB512170</name>
    <dbReference type="NCBI Taxonomy" id="1304833"/>
    <lineage>
        <taxon>Bacteria</taxon>
        <taxon>Bacillati</taxon>
        <taxon>Cyanobacteriota</taxon>
        <taxon>Cyanophyceae</taxon>
        <taxon>Nostocales</taxon>
        <taxon>Tolypothrichaceae</taxon>
        <taxon>Hassallia</taxon>
    </lineage>
</organism>
<gene>
    <name evidence="1" type="ORF">PI95_033710</name>
</gene>
<proteinExistence type="predicted"/>
<dbReference type="RefSeq" id="WP_039753788.1">
    <property type="nucleotide sequence ID" value="NZ_JTCM02000176.1"/>
</dbReference>
<protein>
    <submittedName>
        <fullName evidence="1">Uncharacterized protein</fullName>
    </submittedName>
</protein>
<sequence>MQMSQAIASPKGERLSEIEAFLADREQGGRHTALTHSLPNGSWCRLTQTEMELWNILVRTYAKSRMERTAEDAEK</sequence>
<dbReference type="EMBL" id="JTCM02000176">
    <property type="protein sequence ID" value="NEU77308.1"/>
    <property type="molecule type" value="Genomic_DNA"/>
</dbReference>
<comment type="caution">
    <text evidence="1">The sequence shown here is derived from an EMBL/GenBank/DDBJ whole genome shotgun (WGS) entry which is preliminary data.</text>
</comment>
<name>A0A846HL69_9CYAN</name>
<keyword evidence="2" id="KW-1185">Reference proteome</keyword>
<dbReference type="AlphaFoldDB" id="A0A846HL69"/>
<evidence type="ECO:0000313" key="2">
    <source>
        <dbReference type="Proteomes" id="UP000031549"/>
    </source>
</evidence>